<gene>
    <name evidence="3" type="ORF">ACFS1K_12930</name>
</gene>
<reference evidence="4" key="1">
    <citation type="journal article" date="2019" name="Int. J. Syst. Evol. Microbiol.">
        <title>The Global Catalogue of Microorganisms (GCM) 10K type strain sequencing project: providing services to taxonomists for standard genome sequencing and annotation.</title>
        <authorList>
            <consortium name="The Broad Institute Genomics Platform"/>
            <consortium name="The Broad Institute Genome Sequencing Center for Infectious Disease"/>
            <person name="Wu L."/>
            <person name="Ma J."/>
        </authorList>
    </citation>
    <scope>NUCLEOTIDE SEQUENCE [LARGE SCALE GENOMIC DNA]</scope>
    <source>
        <strain evidence="4">KCTC 52924</strain>
    </source>
</reference>
<keyword evidence="4" id="KW-1185">Reference proteome</keyword>
<evidence type="ECO:0000259" key="2">
    <source>
        <dbReference type="PROSITE" id="PS50093"/>
    </source>
</evidence>
<dbReference type="InterPro" id="IPR022409">
    <property type="entry name" value="PKD/Chitinase_dom"/>
</dbReference>
<proteinExistence type="predicted"/>
<dbReference type="InterPro" id="IPR000601">
    <property type="entry name" value="PKD_dom"/>
</dbReference>
<accession>A0ABW5VI21</accession>
<name>A0ABW5VI21_9FLAO</name>
<dbReference type="PROSITE" id="PS50093">
    <property type="entry name" value="PKD"/>
    <property type="match status" value="1"/>
</dbReference>
<dbReference type="SUPFAM" id="SSF49299">
    <property type="entry name" value="PKD domain"/>
    <property type="match status" value="1"/>
</dbReference>
<dbReference type="SMART" id="SM00089">
    <property type="entry name" value="PKD"/>
    <property type="match status" value="1"/>
</dbReference>
<dbReference type="Proteomes" id="UP001597532">
    <property type="component" value="Unassembled WGS sequence"/>
</dbReference>
<dbReference type="InterPro" id="IPR035986">
    <property type="entry name" value="PKD_dom_sf"/>
</dbReference>
<evidence type="ECO:0000313" key="3">
    <source>
        <dbReference type="EMBL" id="MFD2790671.1"/>
    </source>
</evidence>
<comment type="caution">
    <text evidence="3">The sequence shown here is derived from an EMBL/GenBank/DDBJ whole genome shotgun (WGS) entry which is preliminary data.</text>
</comment>
<evidence type="ECO:0000313" key="4">
    <source>
        <dbReference type="Proteomes" id="UP001597532"/>
    </source>
</evidence>
<dbReference type="Gene3D" id="2.60.40.10">
    <property type="entry name" value="Immunoglobulins"/>
    <property type="match status" value="1"/>
</dbReference>
<dbReference type="Pfam" id="PF18911">
    <property type="entry name" value="PKD_4"/>
    <property type="match status" value="1"/>
</dbReference>
<dbReference type="RefSeq" id="WP_251806629.1">
    <property type="nucleotide sequence ID" value="NZ_CP166679.1"/>
</dbReference>
<keyword evidence="1" id="KW-0732">Signal</keyword>
<feature type="signal peptide" evidence="1">
    <location>
        <begin position="1"/>
        <end position="25"/>
    </location>
</feature>
<sequence length="295" mass="32070">MKITKIISLFLLPLLLVNCSDDAPATPLADFQFLVEGTQVTFNGTIANANTISWDFGDGASSTEEDPIYAYSNIGTFNVTMTVTGENGSFSETKKVTILPSTEILLTGGQARTEGKSWRLKKAYTSGKEGAGMVENEMGLLLPSQKNLLELVGLGASYEDTFTFFHDGKYVVNNMDGQSLMGLVYASIFHGAEITAVSYDVNNVPLAHVLYTPATDTTWEIMKGDFIVDGAAGPVNFTNKTQLILGEYLGFKDSKVLVILKEITETTMNVALGIHTEPTVYDKPTLLFHLSFESL</sequence>
<feature type="chain" id="PRO_5046519731" evidence="1">
    <location>
        <begin position="26"/>
        <end position="295"/>
    </location>
</feature>
<dbReference type="CDD" id="cd00146">
    <property type="entry name" value="PKD"/>
    <property type="match status" value="1"/>
</dbReference>
<feature type="domain" description="PKD" evidence="2">
    <location>
        <begin position="51"/>
        <end position="98"/>
    </location>
</feature>
<dbReference type="InterPro" id="IPR013783">
    <property type="entry name" value="Ig-like_fold"/>
</dbReference>
<evidence type="ECO:0000256" key="1">
    <source>
        <dbReference type="SAM" id="SignalP"/>
    </source>
</evidence>
<protein>
    <submittedName>
        <fullName evidence="3">PKD domain-containing protein</fullName>
    </submittedName>
</protein>
<dbReference type="EMBL" id="JBHUOK010000030">
    <property type="protein sequence ID" value="MFD2790671.1"/>
    <property type="molecule type" value="Genomic_DNA"/>
</dbReference>
<organism evidence="3 4">
    <name type="scientific">Arenibacter antarcticus</name>
    <dbReference type="NCBI Taxonomy" id="2040469"/>
    <lineage>
        <taxon>Bacteria</taxon>
        <taxon>Pseudomonadati</taxon>
        <taxon>Bacteroidota</taxon>
        <taxon>Flavobacteriia</taxon>
        <taxon>Flavobacteriales</taxon>
        <taxon>Flavobacteriaceae</taxon>
        <taxon>Arenibacter</taxon>
    </lineage>
</organism>